<name>A0A7J0H514_9ERIC</name>
<keyword evidence="6" id="KW-1015">Disulfide bond</keyword>
<evidence type="ECO:0000313" key="11">
    <source>
        <dbReference type="EMBL" id="GFZ18108.1"/>
    </source>
</evidence>
<feature type="region of interest" description="Disordered" evidence="9">
    <location>
        <begin position="1"/>
        <end position="28"/>
    </location>
</feature>
<sequence>MCRNLSASPLSHRPPPSAHYSLSKPQRHVATGPTISNCGPRLLPQVPYVPFVKGTALAPAQPSCDGLKQANNQEPSCLCLLLNGTALSSFPINSTLARQLPLLCNSKLIFLHVHVWVSSPSSAPVSQVSSGGHPNSTIAGKQTPTSLLFFCISYGHSDTKNQHCGTRIWPEQWPKLKMNGLMLVAAMAFMAPVLLLSPA</sequence>
<dbReference type="SUPFAM" id="SSF47699">
    <property type="entry name" value="Bifunctional inhibitor/lipid-transfer protein/seed storage 2S albumin"/>
    <property type="match status" value="1"/>
</dbReference>
<dbReference type="InterPro" id="IPR043325">
    <property type="entry name" value="LTSS"/>
</dbReference>
<protein>
    <recommendedName>
        <fullName evidence="10">Bifunctional inhibitor/plant lipid transfer protein/seed storage helical domain-containing protein</fullName>
    </recommendedName>
</protein>
<evidence type="ECO:0000313" key="12">
    <source>
        <dbReference type="Proteomes" id="UP000585474"/>
    </source>
</evidence>
<keyword evidence="4" id="KW-0336">GPI-anchor</keyword>
<evidence type="ECO:0000256" key="7">
    <source>
        <dbReference type="ARBA" id="ARBA00023180"/>
    </source>
</evidence>
<keyword evidence="4" id="KW-0472">Membrane</keyword>
<comment type="subcellular location">
    <subcellularLocation>
        <location evidence="1">Cell membrane</location>
        <topology evidence="1">Lipid-anchor</topology>
        <topology evidence="1">GPI-anchor</topology>
    </subcellularLocation>
</comment>
<dbReference type="GO" id="GO:0098552">
    <property type="term" value="C:side of membrane"/>
    <property type="evidence" value="ECO:0007669"/>
    <property type="project" value="UniProtKB-KW"/>
</dbReference>
<evidence type="ECO:0000256" key="6">
    <source>
        <dbReference type="ARBA" id="ARBA00023157"/>
    </source>
</evidence>
<keyword evidence="5" id="KW-0732">Signal</keyword>
<comment type="similarity">
    <text evidence="2">Belongs to the plant LTP family.</text>
</comment>
<evidence type="ECO:0000256" key="4">
    <source>
        <dbReference type="ARBA" id="ARBA00022622"/>
    </source>
</evidence>
<dbReference type="PANTHER" id="PTHR33044">
    <property type="entry name" value="BIFUNCTIONAL INHIBITOR/LIPID-TRANSFER PROTEIN/SEED STORAGE 2S ALBUMIN SUPERFAMILY PROTEIN-RELATED"/>
    <property type="match status" value="1"/>
</dbReference>
<evidence type="ECO:0000256" key="1">
    <source>
        <dbReference type="ARBA" id="ARBA00004609"/>
    </source>
</evidence>
<dbReference type="Proteomes" id="UP000585474">
    <property type="component" value="Unassembled WGS sequence"/>
</dbReference>
<comment type="caution">
    <text evidence="11">The sequence shown here is derived from an EMBL/GenBank/DDBJ whole genome shotgun (WGS) entry which is preliminary data.</text>
</comment>
<reference evidence="11 12" key="1">
    <citation type="submission" date="2019-07" db="EMBL/GenBank/DDBJ databases">
        <title>De Novo Assembly of kiwifruit Actinidia rufa.</title>
        <authorList>
            <person name="Sugita-Konishi S."/>
            <person name="Sato K."/>
            <person name="Mori E."/>
            <person name="Abe Y."/>
            <person name="Kisaki G."/>
            <person name="Hamano K."/>
            <person name="Suezawa K."/>
            <person name="Otani M."/>
            <person name="Fukuda T."/>
            <person name="Manabe T."/>
            <person name="Gomi K."/>
            <person name="Tabuchi M."/>
            <person name="Akimitsu K."/>
            <person name="Kataoka I."/>
        </authorList>
    </citation>
    <scope>NUCLEOTIDE SEQUENCE [LARGE SCALE GENOMIC DNA]</scope>
    <source>
        <strain evidence="12">cv. Fuchu</strain>
    </source>
</reference>
<dbReference type="OrthoDB" id="664243at2759"/>
<evidence type="ECO:0000256" key="2">
    <source>
        <dbReference type="ARBA" id="ARBA00009748"/>
    </source>
</evidence>
<dbReference type="EMBL" id="BJWL01000026">
    <property type="protein sequence ID" value="GFZ18108.1"/>
    <property type="molecule type" value="Genomic_DNA"/>
</dbReference>
<evidence type="ECO:0000256" key="3">
    <source>
        <dbReference type="ARBA" id="ARBA00022475"/>
    </source>
</evidence>
<evidence type="ECO:0000259" key="10">
    <source>
        <dbReference type="Pfam" id="PF14368"/>
    </source>
</evidence>
<keyword evidence="3" id="KW-1003">Cell membrane</keyword>
<dbReference type="Gene3D" id="1.10.110.10">
    <property type="entry name" value="Plant lipid-transfer and hydrophobic proteins"/>
    <property type="match status" value="1"/>
</dbReference>
<dbReference type="InterPro" id="IPR036312">
    <property type="entry name" value="Bifun_inhib/LTP/seed_sf"/>
</dbReference>
<organism evidence="11 12">
    <name type="scientific">Actinidia rufa</name>
    <dbReference type="NCBI Taxonomy" id="165716"/>
    <lineage>
        <taxon>Eukaryota</taxon>
        <taxon>Viridiplantae</taxon>
        <taxon>Streptophyta</taxon>
        <taxon>Embryophyta</taxon>
        <taxon>Tracheophyta</taxon>
        <taxon>Spermatophyta</taxon>
        <taxon>Magnoliopsida</taxon>
        <taxon>eudicotyledons</taxon>
        <taxon>Gunneridae</taxon>
        <taxon>Pentapetalae</taxon>
        <taxon>asterids</taxon>
        <taxon>Ericales</taxon>
        <taxon>Actinidiaceae</taxon>
        <taxon>Actinidia</taxon>
    </lineage>
</organism>
<evidence type="ECO:0000256" key="5">
    <source>
        <dbReference type="ARBA" id="ARBA00022729"/>
    </source>
</evidence>
<dbReference type="GO" id="GO:0005886">
    <property type="term" value="C:plasma membrane"/>
    <property type="evidence" value="ECO:0007669"/>
    <property type="project" value="UniProtKB-SubCell"/>
</dbReference>
<evidence type="ECO:0000256" key="9">
    <source>
        <dbReference type="SAM" id="MobiDB-lite"/>
    </source>
</evidence>
<accession>A0A7J0H514</accession>
<dbReference type="InterPro" id="IPR016140">
    <property type="entry name" value="Bifunc_inhib/LTP/seed_store"/>
</dbReference>
<keyword evidence="7" id="KW-0325">Glycoprotein</keyword>
<dbReference type="CDD" id="cd00010">
    <property type="entry name" value="AAI_LTSS"/>
    <property type="match status" value="1"/>
</dbReference>
<gene>
    <name evidence="11" type="ORF">Acr_26g0013770</name>
</gene>
<keyword evidence="8" id="KW-0449">Lipoprotein</keyword>
<dbReference type="AlphaFoldDB" id="A0A7J0H514"/>
<keyword evidence="12" id="KW-1185">Reference proteome</keyword>
<feature type="domain" description="Bifunctional inhibitor/plant lipid transfer protein/seed storage helical" evidence="10">
    <location>
        <begin position="37"/>
        <end position="107"/>
    </location>
</feature>
<proteinExistence type="inferred from homology"/>
<evidence type="ECO:0000256" key="8">
    <source>
        <dbReference type="ARBA" id="ARBA00023288"/>
    </source>
</evidence>
<dbReference type="Pfam" id="PF14368">
    <property type="entry name" value="LTP_2"/>
    <property type="match status" value="1"/>
</dbReference>